<dbReference type="Proteomes" id="UP000019254">
    <property type="component" value="Unassembled WGS sequence"/>
</dbReference>
<dbReference type="SUPFAM" id="SSF46785">
    <property type="entry name" value="Winged helix' DNA-binding domain"/>
    <property type="match status" value="1"/>
</dbReference>
<evidence type="ECO:0000313" key="3">
    <source>
        <dbReference type="Proteomes" id="UP000019254"/>
    </source>
</evidence>
<dbReference type="Gene3D" id="1.10.10.10">
    <property type="entry name" value="Winged helix-like DNA-binding domain superfamily/Winged helix DNA-binding domain"/>
    <property type="match status" value="1"/>
</dbReference>
<keyword evidence="3" id="KW-1185">Reference proteome</keyword>
<dbReference type="InterPro" id="IPR013196">
    <property type="entry name" value="HTH_11"/>
</dbReference>
<dbReference type="PANTHER" id="PTHR30185">
    <property type="entry name" value="CRYPTIC BETA-GLUCOSIDE BGL OPERON ANTITERMINATOR"/>
    <property type="match status" value="1"/>
</dbReference>
<organism evidence="2 3">
    <name type="scientific">Listeria cornellensis FSL F6-0969</name>
    <dbReference type="NCBI Taxonomy" id="1265820"/>
    <lineage>
        <taxon>Bacteria</taxon>
        <taxon>Bacillati</taxon>
        <taxon>Bacillota</taxon>
        <taxon>Bacilli</taxon>
        <taxon>Bacillales</taxon>
        <taxon>Listeriaceae</taxon>
        <taxon>Listeria</taxon>
    </lineage>
</organism>
<evidence type="ECO:0000313" key="2">
    <source>
        <dbReference type="EMBL" id="EUJ31448.1"/>
    </source>
</evidence>
<dbReference type="STRING" id="1265820.PCORN_05321"/>
<dbReference type="PATRIC" id="fig|1265820.5.peg.1041"/>
<gene>
    <name evidence="2" type="ORF">PCORN_05321</name>
</gene>
<protein>
    <submittedName>
        <fullName evidence="2">Transcriptional antiterminator</fullName>
    </submittedName>
</protein>
<dbReference type="AlphaFoldDB" id="W7CF86"/>
<dbReference type="InterPro" id="IPR036390">
    <property type="entry name" value="WH_DNA-bd_sf"/>
</dbReference>
<comment type="caution">
    <text evidence="2">The sequence shown here is derived from an EMBL/GenBank/DDBJ whole genome shotgun (WGS) entry which is preliminary data.</text>
</comment>
<reference evidence="2 3" key="1">
    <citation type="journal article" date="2014" name="Int. J. Syst. Evol. Microbiol.">
        <title>Listeria floridensis sp. nov., Listeria aquatica sp. nov., Listeria cornellensis sp. nov., Listeria riparia sp. nov. and Listeria grandensis sp. nov., from agricultural and natural environments.</title>
        <authorList>
            <person name="den Bakker H.C."/>
            <person name="Warchocki S."/>
            <person name="Wright E.M."/>
            <person name="Allred A.F."/>
            <person name="Ahlstrom C."/>
            <person name="Manuel C.S."/>
            <person name="Stasiewicz M.J."/>
            <person name="Burrell A."/>
            <person name="Roof S."/>
            <person name="Strawn L."/>
            <person name="Fortes E.D."/>
            <person name="Nightingale K.K."/>
            <person name="Kephart D."/>
            <person name="Wiedmann M."/>
        </authorList>
    </citation>
    <scope>NUCLEOTIDE SEQUENCE [LARGE SCALE GENOMIC DNA]</scope>
    <source>
        <strain evidence="3">FSL F6-969</strain>
    </source>
</reference>
<dbReference type="EMBL" id="AODE01000011">
    <property type="protein sequence ID" value="EUJ31448.1"/>
    <property type="molecule type" value="Genomic_DNA"/>
</dbReference>
<dbReference type="InterPro" id="IPR050661">
    <property type="entry name" value="BglG_antiterminators"/>
</dbReference>
<dbReference type="PANTHER" id="PTHR30185:SF13">
    <property type="entry name" value="LICABCH OPERON REGULATOR-RELATED"/>
    <property type="match status" value="1"/>
</dbReference>
<feature type="domain" description="Helix-turn-helix type 11" evidence="1">
    <location>
        <begin position="10"/>
        <end position="68"/>
    </location>
</feature>
<dbReference type="InterPro" id="IPR036388">
    <property type="entry name" value="WH-like_DNA-bd_sf"/>
</dbReference>
<accession>W7CF86</accession>
<sequence>MSEPMIPVPRWRDLLQLLYVKMDFVSGKELGEQLHVDPRTIRNDIKALHDILGPSKNEITSVRGVGYKLVVEDETALRNLLLVDTSERSNLHITPMLAEDRTDYIIRYLLLKK</sequence>
<proteinExistence type="predicted"/>
<name>W7CF86_9LIST</name>
<evidence type="ECO:0000259" key="1">
    <source>
        <dbReference type="Pfam" id="PF08279"/>
    </source>
</evidence>
<dbReference type="Pfam" id="PF08279">
    <property type="entry name" value="HTH_11"/>
    <property type="match status" value="1"/>
</dbReference>